<dbReference type="EMBL" id="ML987191">
    <property type="protein sequence ID" value="KAF2253591.1"/>
    <property type="molecule type" value="Genomic_DNA"/>
</dbReference>
<dbReference type="PANTHER" id="PTHR47829">
    <property type="entry name" value="HYDROLASE, PUTATIVE (AFU_ORTHOLOGUE AFUA_1G12880)-RELATED"/>
    <property type="match status" value="1"/>
</dbReference>
<evidence type="ECO:0000313" key="3">
    <source>
        <dbReference type="Proteomes" id="UP000800094"/>
    </source>
</evidence>
<keyword evidence="3" id="KW-1185">Reference proteome</keyword>
<dbReference type="RefSeq" id="XP_033688595.1">
    <property type="nucleotide sequence ID" value="XM_033828204.1"/>
</dbReference>
<accession>A0A6A6ISW3</accession>
<dbReference type="OrthoDB" id="191037at2759"/>
<feature type="domain" description="Aminoglycoside phosphotransferase" evidence="1">
    <location>
        <begin position="37"/>
        <end position="270"/>
    </location>
</feature>
<dbReference type="InterPro" id="IPR041726">
    <property type="entry name" value="ACAD10_11_N"/>
</dbReference>
<evidence type="ECO:0000259" key="1">
    <source>
        <dbReference type="Pfam" id="PF01636"/>
    </source>
</evidence>
<dbReference type="Proteomes" id="UP000800094">
    <property type="component" value="Unassembled WGS sequence"/>
</dbReference>
<dbReference type="SUPFAM" id="SSF56112">
    <property type="entry name" value="Protein kinase-like (PK-like)"/>
    <property type="match status" value="1"/>
</dbReference>
<sequence>MSGITKTKTHHDLDDGALGRYLQQHIPALKLPIVSTKIGYGQSNPTYFVDDANDTRYILRKKPSGTIISPVAHQVDREYRVIKALGTVEGFPVPKVYCLCMDLSVIGTAFYVMEYVQGRIITDPDLKDLSPTERRSAWFSLVATLAWLHSIDPDSIGFQGFGKKTGFYTRHCNTFSRIEAQQAKVKDVTTGEELGRAHPHFDEIVDYIRRNVPSDRASIVHGDYKFDNVILHPTEPRVIAILDWELSTIGHPLLDTVYVVGPYWNRASLPGGPAAKARDDQGGEVYDVENQRKAGMPGMDELMDEYSRIVGWDPRRDRWEVAKVFHLMRGGTITHGIQARTISGQASSEFSHTYFEHTRRSLDAAYKMVREMKGKEKARSSL</sequence>
<keyword evidence="2" id="KW-0418">Kinase</keyword>
<dbReference type="Gene3D" id="3.30.200.20">
    <property type="entry name" value="Phosphorylase Kinase, domain 1"/>
    <property type="match status" value="1"/>
</dbReference>
<dbReference type="AlphaFoldDB" id="A0A6A6ISW3"/>
<dbReference type="Pfam" id="PF01636">
    <property type="entry name" value="APH"/>
    <property type="match status" value="1"/>
</dbReference>
<dbReference type="PROSITE" id="PS00108">
    <property type="entry name" value="PROTEIN_KINASE_ST"/>
    <property type="match status" value="1"/>
</dbReference>
<dbReference type="InterPro" id="IPR052898">
    <property type="entry name" value="ACAD10-like"/>
</dbReference>
<reference evidence="2" key="1">
    <citation type="journal article" date="2020" name="Stud. Mycol.">
        <title>101 Dothideomycetes genomes: a test case for predicting lifestyles and emergence of pathogens.</title>
        <authorList>
            <person name="Haridas S."/>
            <person name="Albert R."/>
            <person name="Binder M."/>
            <person name="Bloem J."/>
            <person name="Labutti K."/>
            <person name="Salamov A."/>
            <person name="Andreopoulos B."/>
            <person name="Baker S."/>
            <person name="Barry K."/>
            <person name="Bills G."/>
            <person name="Bluhm B."/>
            <person name="Cannon C."/>
            <person name="Castanera R."/>
            <person name="Culley D."/>
            <person name="Daum C."/>
            <person name="Ezra D."/>
            <person name="Gonzalez J."/>
            <person name="Henrissat B."/>
            <person name="Kuo A."/>
            <person name="Liang C."/>
            <person name="Lipzen A."/>
            <person name="Lutzoni F."/>
            <person name="Magnuson J."/>
            <person name="Mondo S."/>
            <person name="Nolan M."/>
            <person name="Ohm R."/>
            <person name="Pangilinan J."/>
            <person name="Park H.-J."/>
            <person name="Ramirez L."/>
            <person name="Alfaro M."/>
            <person name="Sun H."/>
            <person name="Tritt A."/>
            <person name="Yoshinaga Y."/>
            <person name="Zwiers L.-H."/>
            <person name="Turgeon B."/>
            <person name="Goodwin S."/>
            <person name="Spatafora J."/>
            <person name="Crous P."/>
            <person name="Grigoriev I."/>
        </authorList>
    </citation>
    <scope>NUCLEOTIDE SEQUENCE</scope>
    <source>
        <strain evidence="2">CBS 122368</strain>
    </source>
</reference>
<organism evidence="2 3">
    <name type="scientific">Trematosphaeria pertusa</name>
    <dbReference type="NCBI Taxonomy" id="390896"/>
    <lineage>
        <taxon>Eukaryota</taxon>
        <taxon>Fungi</taxon>
        <taxon>Dikarya</taxon>
        <taxon>Ascomycota</taxon>
        <taxon>Pezizomycotina</taxon>
        <taxon>Dothideomycetes</taxon>
        <taxon>Pleosporomycetidae</taxon>
        <taxon>Pleosporales</taxon>
        <taxon>Massarineae</taxon>
        <taxon>Trematosphaeriaceae</taxon>
        <taxon>Trematosphaeria</taxon>
    </lineage>
</organism>
<protein>
    <submittedName>
        <fullName evidence="2">Kinase-like protein</fullName>
    </submittedName>
</protein>
<dbReference type="InterPro" id="IPR008271">
    <property type="entry name" value="Ser/Thr_kinase_AS"/>
</dbReference>
<dbReference type="InterPro" id="IPR011009">
    <property type="entry name" value="Kinase-like_dom_sf"/>
</dbReference>
<dbReference type="InterPro" id="IPR002575">
    <property type="entry name" value="Aminoglycoside_PTrfase"/>
</dbReference>
<gene>
    <name evidence="2" type="ORF">BU26DRAFT_515919</name>
</gene>
<proteinExistence type="predicted"/>
<dbReference type="GO" id="GO:0004672">
    <property type="term" value="F:protein kinase activity"/>
    <property type="evidence" value="ECO:0007669"/>
    <property type="project" value="InterPro"/>
</dbReference>
<dbReference type="PANTHER" id="PTHR47829:SF1">
    <property type="entry name" value="HAD FAMILY PHOSPHATASE"/>
    <property type="match status" value="1"/>
</dbReference>
<dbReference type="GeneID" id="54581534"/>
<dbReference type="Gene3D" id="3.90.1200.10">
    <property type="match status" value="1"/>
</dbReference>
<dbReference type="CDD" id="cd05154">
    <property type="entry name" value="ACAD10_11_N-like"/>
    <property type="match status" value="1"/>
</dbReference>
<name>A0A6A6ISW3_9PLEO</name>
<evidence type="ECO:0000313" key="2">
    <source>
        <dbReference type="EMBL" id="KAF2253591.1"/>
    </source>
</evidence>
<keyword evidence="2" id="KW-0808">Transferase</keyword>